<accession>A0A6A5BMP6</accession>
<gene>
    <name evidence="1" type="ORF">FDP41_004827</name>
</gene>
<dbReference type="OrthoDB" id="10304910at2759"/>
<dbReference type="VEuPathDB" id="AmoebaDB:NF0125070"/>
<dbReference type="AlphaFoldDB" id="A0A6A5BMP6"/>
<reference evidence="1 2" key="1">
    <citation type="journal article" date="2019" name="Sci. Rep.">
        <title>Nanopore sequencing improves the draft genome of the human pathogenic amoeba Naegleria fowleri.</title>
        <authorList>
            <person name="Liechti N."/>
            <person name="Schurch N."/>
            <person name="Bruggmann R."/>
            <person name="Wittwer M."/>
        </authorList>
    </citation>
    <scope>NUCLEOTIDE SEQUENCE [LARGE SCALE GENOMIC DNA]</scope>
    <source>
        <strain evidence="1 2">ATCC 30894</strain>
    </source>
</reference>
<proteinExistence type="predicted"/>
<comment type="caution">
    <text evidence="1">The sequence shown here is derived from an EMBL/GenBank/DDBJ whole genome shotgun (WGS) entry which is preliminary data.</text>
</comment>
<name>A0A6A5BMP6_NAEFO</name>
<keyword evidence="2" id="KW-1185">Reference proteome</keyword>
<dbReference type="OMA" id="QECKCYS"/>
<dbReference type="InterPro" id="IPR029063">
    <property type="entry name" value="SAM-dependent_MTases_sf"/>
</dbReference>
<dbReference type="SUPFAM" id="SSF53335">
    <property type="entry name" value="S-adenosyl-L-methionine-dependent methyltransferases"/>
    <property type="match status" value="1"/>
</dbReference>
<dbReference type="Proteomes" id="UP000444721">
    <property type="component" value="Unassembled WGS sequence"/>
</dbReference>
<evidence type="ECO:0000313" key="1">
    <source>
        <dbReference type="EMBL" id="KAF0976152.1"/>
    </source>
</evidence>
<dbReference type="RefSeq" id="XP_044560865.1">
    <property type="nucleotide sequence ID" value="XM_044708284.1"/>
</dbReference>
<sequence length="274" mass="30922">MFYHLRSFSSSLSSSTPTIFPSSSISSNQHLSEKACIPYCPKVSSIMAPVDLKASCPPVQECKCYSISDTPPGNDGQVTMKTTFGKALYNLAKQEDVRTVLEIGTWFGGGSTQCIAQGLQESGSDKLLYTIELYEPAWQYARKKFAHLPVRFILGGTVPTEKYLKPDEIPNHDEHFRLYYQRDIELSKKSVPWLHPLCLAIQFDAVLIDGNEYTGWAEYETIDAECKPKYLMLHDVGTLKTEKIEKTIKAGGTVWQLMSEGKDGARWQIYKRKQ</sequence>
<dbReference type="GeneID" id="68112045"/>
<dbReference type="VEuPathDB" id="AmoebaDB:FDP41_004827"/>
<protein>
    <submittedName>
        <fullName evidence="1">Uncharacterized protein</fullName>
    </submittedName>
</protein>
<dbReference type="Gene3D" id="3.40.50.150">
    <property type="entry name" value="Vaccinia Virus protein VP39"/>
    <property type="match status" value="1"/>
</dbReference>
<dbReference type="EMBL" id="VFQX01000041">
    <property type="protein sequence ID" value="KAF0976152.1"/>
    <property type="molecule type" value="Genomic_DNA"/>
</dbReference>
<dbReference type="VEuPathDB" id="AmoebaDB:NfTy_085570"/>
<organism evidence="1 2">
    <name type="scientific">Naegleria fowleri</name>
    <name type="common">Brain eating amoeba</name>
    <dbReference type="NCBI Taxonomy" id="5763"/>
    <lineage>
        <taxon>Eukaryota</taxon>
        <taxon>Discoba</taxon>
        <taxon>Heterolobosea</taxon>
        <taxon>Tetramitia</taxon>
        <taxon>Eutetramitia</taxon>
        <taxon>Vahlkampfiidae</taxon>
        <taxon>Naegleria</taxon>
    </lineage>
</organism>
<evidence type="ECO:0000313" key="2">
    <source>
        <dbReference type="Proteomes" id="UP000444721"/>
    </source>
</evidence>